<proteinExistence type="inferred from homology"/>
<evidence type="ECO:0008006" key="4">
    <source>
        <dbReference type="Google" id="ProtNLM"/>
    </source>
</evidence>
<dbReference type="GO" id="GO:0019903">
    <property type="term" value="F:protein phosphatase binding"/>
    <property type="evidence" value="ECO:0007669"/>
    <property type="project" value="InterPro"/>
</dbReference>
<gene>
    <name evidence="2" type="ORF">TRITD_3Av1G134620</name>
</gene>
<dbReference type="Pfam" id="PF04499">
    <property type="entry name" value="SAPS"/>
    <property type="match status" value="1"/>
</dbReference>
<evidence type="ECO:0000256" key="1">
    <source>
        <dbReference type="ARBA" id="ARBA00006180"/>
    </source>
</evidence>
<dbReference type="Proteomes" id="UP000324705">
    <property type="component" value="Chromosome 3A"/>
</dbReference>
<dbReference type="GO" id="GO:0019888">
    <property type="term" value="F:protein phosphatase regulator activity"/>
    <property type="evidence" value="ECO:0007669"/>
    <property type="project" value="TreeGrafter"/>
</dbReference>
<protein>
    <recommendedName>
        <fullName evidence="4">SIT4 phosphatase-associated family protein</fullName>
    </recommendedName>
</protein>
<dbReference type="EMBL" id="LT934115">
    <property type="protein sequence ID" value="VAH61356.1"/>
    <property type="molecule type" value="Genomic_DNA"/>
</dbReference>
<dbReference type="Gramene" id="TRITD3Av1G134620.10">
    <property type="protein sequence ID" value="TRITD3Av1G134620.10"/>
    <property type="gene ID" value="TRITD3Av1G134620"/>
</dbReference>
<dbReference type="PANTHER" id="PTHR12634:SF34">
    <property type="entry name" value="SIT4 PHOSPHATASE-ASSOCIATED FAMILY PROTEIN"/>
    <property type="match status" value="1"/>
</dbReference>
<dbReference type="PANTHER" id="PTHR12634">
    <property type="entry name" value="SIT4 YEAST -ASSOCIATING PROTEIN-RELATED"/>
    <property type="match status" value="1"/>
</dbReference>
<accession>A0A9R0RK01</accession>
<comment type="similarity">
    <text evidence="1">Belongs to the SAPS family.</text>
</comment>
<sequence length="116" mass="13173">MDLLFSFVKPDHPHSTLLSGYFSKVVICLMLRKTAPLMNYVQEHPEIVVQLVDLIGITSVMEVLIRLIGADETIYSNYADTMQWLENTDVLGMIADKFSSSTLLKCMPMLPKFFVL</sequence>
<reference evidence="2 3" key="1">
    <citation type="submission" date="2017-09" db="EMBL/GenBank/DDBJ databases">
        <authorList>
            <consortium name="International Durum Wheat Genome Sequencing Consortium (IDWGSC)"/>
            <person name="Milanesi L."/>
        </authorList>
    </citation>
    <scope>NUCLEOTIDE SEQUENCE [LARGE SCALE GENOMIC DNA]</scope>
    <source>
        <strain evidence="3">cv. Svevo</strain>
    </source>
</reference>
<evidence type="ECO:0000313" key="2">
    <source>
        <dbReference type="EMBL" id="VAH61356.1"/>
    </source>
</evidence>
<dbReference type="AlphaFoldDB" id="A0A9R0RK01"/>
<name>A0A9R0RK01_TRITD</name>
<dbReference type="InterPro" id="IPR007587">
    <property type="entry name" value="SAPS"/>
</dbReference>
<keyword evidence="3" id="KW-1185">Reference proteome</keyword>
<organism evidence="2 3">
    <name type="scientific">Triticum turgidum subsp. durum</name>
    <name type="common">Durum wheat</name>
    <name type="synonym">Triticum durum</name>
    <dbReference type="NCBI Taxonomy" id="4567"/>
    <lineage>
        <taxon>Eukaryota</taxon>
        <taxon>Viridiplantae</taxon>
        <taxon>Streptophyta</taxon>
        <taxon>Embryophyta</taxon>
        <taxon>Tracheophyta</taxon>
        <taxon>Spermatophyta</taxon>
        <taxon>Magnoliopsida</taxon>
        <taxon>Liliopsida</taxon>
        <taxon>Poales</taxon>
        <taxon>Poaceae</taxon>
        <taxon>BOP clade</taxon>
        <taxon>Pooideae</taxon>
        <taxon>Triticodae</taxon>
        <taxon>Triticeae</taxon>
        <taxon>Triticinae</taxon>
        <taxon>Triticum</taxon>
    </lineage>
</organism>
<evidence type="ECO:0000313" key="3">
    <source>
        <dbReference type="Proteomes" id="UP000324705"/>
    </source>
</evidence>